<reference evidence="1 2" key="1">
    <citation type="submission" date="2019-02" db="EMBL/GenBank/DDBJ databases">
        <title>Genomic Encyclopedia of Archaeal and Bacterial Type Strains, Phase II (KMG-II): from individual species to whole genera.</title>
        <authorList>
            <person name="Goeker M."/>
        </authorList>
    </citation>
    <scope>NUCLEOTIDE SEQUENCE [LARGE SCALE GENOMIC DNA]</scope>
    <source>
        <strain evidence="1 2">DSM 18101</strain>
    </source>
</reference>
<dbReference type="PANTHER" id="PTHR45588">
    <property type="entry name" value="TPR DOMAIN-CONTAINING PROTEIN"/>
    <property type="match status" value="1"/>
</dbReference>
<dbReference type="Proteomes" id="UP000292958">
    <property type="component" value="Unassembled WGS sequence"/>
</dbReference>
<dbReference type="Gene3D" id="1.25.40.10">
    <property type="entry name" value="Tetratricopeptide repeat domain"/>
    <property type="match status" value="2"/>
</dbReference>
<evidence type="ECO:0008006" key="3">
    <source>
        <dbReference type="Google" id="ProtNLM"/>
    </source>
</evidence>
<sequence>MRFRRIFVFATRRRRSRIFHPIVELALSILCWQNIAMAQTQVHHHHGPEGIPPEVIEKLGTVQMPISCAASTSTTFERGVAMLHSFWYEEARKEFTSVATTDPSCAMAQWGLAMTEWRPFWDGMPEDRRREGVVEIDRALALAPKTDRERRYITALSGYLHGDSAHDDLALASYVNAMGALHRAYPDDVEALAFYGLALAAAANVDSKDPIGADRKALAVLELGFKAHPDHPGFAHYIIHTCDNPVLAREALPAAERYAAIAPASAHALHMPGHIFARLGMWPDDISSNLASVQASKLAEKEHLDGVSHEMHAYEFLLYAYLQEASDSKADQIYELVNPTIAHLKTVPGIQDDGMFVFLGYFTAELPSIYHLERHEWKEVLALHYPGGSMRSADYYLDWSQAIAAGHLHDVVTVDRVAAHAQSIYQAVSREGSPISAEERATFLTIQGWQAYAHGRNAEALAKLSEAADEQDRVGQAEVDIPAREMYADMLYSLDRPKDALTQYKTDLRLSPNRFNGLAGAARAAAKDGHPQEARSYYGQLLKITGGGSSSCRPEIDTARKTMASSQAPETK</sequence>
<proteinExistence type="predicted"/>
<dbReference type="InterPro" id="IPR011990">
    <property type="entry name" value="TPR-like_helical_dom_sf"/>
</dbReference>
<name>A0A4Q7YRQ7_9BACT</name>
<dbReference type="EMBL" id="SHKW01000001">
    <property type="protein sequence ID" value="RZU40397.1"/>
    <property type="molecule type" value="Genomic_DNA"/>
</dbReference>
<organism evidence="1 2">
    <name type="scientific">Edaphobacter modestus</name>
    <dbReference type="NCBI Taxonomy" id="388466"/>
    <lineage>
        <taxon>Bacteria</taxon>
        <taxon>Pseudomonadati</taxon>
        <taxon>Acidobacteriota</taxon>
        <taxon>Terriglobia</taxon>
        <taxon>Terriglobales</taxon>
        <taxon>Acidobacteriaceae</taxon>
        <taxon>Edaphobacter</taxon>
    </lineage>
</organism>
<comment type="caution">
    <text evidence="1">The sequence shown here is derived from an EMBL/GenBank/DDBJ whole genome shotgun (WGS) entry which is preliminary data.</text>
</comment>
<evidence type="ECO:0000313" key="1">
    <source>
        <dbReference type="EMBL" id="RZU40397.1"/>
    </source>
</evidence>
<accession>A0A4Q7YRQ7</accession>
<dbReference type="PANTHER" id="PTHR45588:SF1">
    <property type="entry name" value="WW DOMAIN-CONTAINING PROTEIN"/>
    <property type="match status" value="1"/>
</dbReference>
<keyword evidence="2" id="KW-1185">Reference proteome</keyword>
<protein>
    <recommendedName>
        <fullName evidence="3">Tetratricopeptide repeat protein</fullName>
    </recommendedName>
</protein>
<dbReference type="RefSeq" id="WP_242617834.1">
    <property type="nucleotide sequence ID" value="NZ_SHKW01000001.1"/>
</dbReference>
<evidence type="ECO:0000313" key="2">
    <source>
        <dbReference type="Proteomes" id="UP000292958"/>
    </source>
</evidence>
<dbReference type="SUPFAM" id="SSF48452">
    <property type="entry name" value="TPR-like"/>
    <property type="match status" value="1"/>
</dbReference>
<dbReference type="AlphaFoldDB" id="A0A4Q7YRQ7"/>
<gene>
    <name evidence="1" type="ORF">BDD14_1851</name>
</gene>